<dbReference type="Gene3D" id="3.30.160.20">
    <property type="match status" value="1"/>
</dbReference>
<evidence type="ECO:0000256" key="5">
    <source>
        <dbReference type="SAM" id="Coils"/>
    </source>
</evidence>
<evidence type="ECO:0000256" key="3">
    <source>
        <dbReference type="ARBA" id="ARBA00023274"/>
    </source>
</evidence>
<evidence type="ECO:0000313" key="9">
    <source>
        <dbReference type="EMBL" id="CAG8797526.1"/>
    </source>
</evidence>
<evidence type="ECO:0000256" key="4">
    <source>
        <dbReference type="PROSITE-ProRule" id="PRU00268"/>
    </source>
</evidence>
<keyword evidence="6" id="KW-1133">Transmembrane helix</keyword>
<evidence type="ECO:0000256" key="1">
    <source>
        <dbReference type="ARBA" id="ARBA00008945"/>
    </source>
</evidence>
<feature type="transmembrane region" description="Helical" evidence="6">
    <location>
        <begin position="396"/>
        <end position="418"/>
    </location>
</feature>
<proteinExistence type="inferred from homology"/>
<dbReference type="PANTHER" id="PTHR48277:SF1">
    <property type="entry name" value="MITOCHONDRIAL RIBOSOMAL PROTEIN S5"/>
    <property type="match status" value="1"/>
</dbReference>
<dbReference type="Pfam" id="PF00226">
    <property type="entry name" value="DnaJ"/>
    <property type="match status" value="1"/>
</dbReference>
<gene>
    <name evidence="9" type="ORF">GMARGA_LOCUS22413</name>
</gene>
<evidence type="ECO:0000313" key="10">
    <source>
        <dbReference type="Proteomes" id="UP000789901"/>
    </source>
</evidence>
<organism evidence="9 10">
    <name type="scientific">Gigaspora margarita</name>
    <dbReference type="NCBI Taxonomy" id="4874"/>
    <lineage>
        <taxon>Eukaryota</taxon>
        <taxon>Fungi</taxon>
        <taxon>Fungi incertae sedis</taxon>
        <taxon>Mucoromycota</taxon>
        <taxon>Glomeromycotina</taxon>
        <taxon>Glomeromycetes</taxon>
        <taxon>Diversisporales</taxon>
        <taxon>Gigasporaceae</taxon>
        <taxon>Gigaspora</taxon>
    </lineage>
</organism>
<reference evidence="9 10" key="1">
    <citation type="submission" date="2021-06" db="EMBL/GenBank/DDBJ databases">
        <authorList>
            <person name="Kallberg Y."/>
            <person name="Tangrot J."/>
            <person name="Rosling A."/>
        </authorList>
    </citation>
    <scope>NUCLEOTIDE SEQUENCE [LARGE SCALE GENOMIC DNA]</scope>
    <source>
        <strain evidence="9 10">120-4 pot B 10/14</strain>
    </source>
</reference>
<dbReference type="PROSITE" id="PS50076">
    <property type="entry name" value="DNAJ_2"/>
    <property type="match status" value="1"/>
</dbReference>
<dbReference type="InterPro" id="IPR005324">
    <property type="entry name" value="Ribosomal_uS5_C"/>
</dbReference>
<feature type="coiled-coil region" evidence="5">
    <location>
        <begin position="245"/>
        <end position="303"/>
    </location>
</feature>
<sequence length="439" mass="50385">LEENASFAEIEKVYRQLYLRYHSREMSEEERERFPEISTAYKKLFDQEKEKNFPRKSKGRKERKYLRDSQLKSEIIETKRVVKVTKGGRRFSFTNLSLLWDERENKVAFSYLSYNATKIFIKRTPPGSGIKAGSLLNSLLKCLKFKDVSAKIIGSRNKLNVMRAAFLALDKLTETTRENFATDEAENNNEIKSANTMLGKLAGEILSESWETRDGQKNCIKKIIEEEVESAKKRVPDVSSNNAFIKELEKTIKTQETAEDKIAEKETELASLRSDLETANKEISKKKKEIETLTTEKLELNSQIAVYEEGLREVINEGETSLTDWKNKIQRKVISETVDSEELNSLRKKISELETRIDVLVREKNDEIDKASKAKNSQGFTIRELQKAKEENNKKNIALCFLAVCLVVSCVIAGFLGWKLRKVKSVPNQDKGGLKSKNK</sequence>
<feature type="domain" description="S5 DRBM" evidence="8">
    <location>
        <begin position="71"/>
        <end position="103"/>
    </location>
</feature>
<comment type="similarity">
    <text evidence="1">Belongs to the universal ribosomal protein uS5 family.</text>
</comment>
<evidence type="ECO:0000259" key="7">
    <source>
        <dbReference type="PROSITE" id="PS50076"/>
    </source>
</evidence>
<dbReference type="InterPro" id="IPR001623">
    <property type="entry name" value="DnaJ_domain"/>
</dbReference>
<dbReference type="SUPFAM" id="SSF54211">
    <property type="entry name" value="Ribosomal protein S5 domain 2-like"/>
    <property type="match status" value="1"/>
</dbReference>
<evidence type="ECO:0000256" key="6">
    <source>
        <dbReference type="SAM" id="Phobius"/>
    </source>
</evidence>
<evidence type="ECO:0000259" key="8">
    <source>
        <dbReference type="PROSITE" id="PS50881"/>
    </source>
</evidence>
<feature type="coiled-coil region" evidence="5">
    <location>
        <begin position="343"/>
        <end position="370"/>
    </location>
</feature>
<dbReference type="Gene3D" id="1.10.287.110">
    <property type="entry name" value="DnaJ domain"/>
    <property type="match status" value="1"/>
</dbReference>
<protein>
    <submittedName>
        <fullName evidence="9">13373_t:CDS:1</fullName>
    </submittedName>
</protein>
<feature type="domain" description="J" evidence="7">
    <location>
        <begin position="1"/>
        <end position="57"/>
    </location>
</feature>
<dbReference type="SUPFAM" id="SSF46565">
    <property type="entry name" value="Chaperone J-domain"/>
    <property type="match status" value="1"/>
</dbReference>
<keyword evidence="10" id="KW-1185">Reference proteome</keyword>
<name>A0ABN7VSV8_GIGMA</name>
<feature type="non-terminal residue" evidence="9">
    <location>
        <position position="1"/>
    </location>
</feature>
<keyword evidence="3 4" id="KW-0687">Ribonucleoprotein</keyword>
<dbReference type="Pfam" id="PF03719">
    <property type="entry name" value="Ribosomal_S5_C"/>
    <property type="match status" value="1"/>
</dbReference>
<keyword evidence="5" id="KW-0175">Coiled coil</keyword>
<dbReference type="PANTHER" id="PTHR48277">
    <property type="entry name" value="MITOCHONDRIAL RIBOSOMAL PROTEIN S5"/>
    <property type="match status" value="1"/>
</dbReference>
<dbReference type="PROSITE" id="PS50881">
    <property type="entry name" value="S5_DSRBD"/>
    <property type="match status" value="1"/>
</dbReference>
<dbReference type="InterPro" id="IPR036869">
    <property type="entry name" value="J_dom_sf"/>
</dbReference>
<keyword evidence="6" id="KW-0472">Membrane</keyword>
<dbReference type="InterPro" id="IPR014721">
    <property type="entry name" value="Ribsml_uS5_D2-typ_fold_subgr"/>
</dbReference>
<keyword evidence="6" id="KW-0812">Transmembrane</keyword>
<dbReference type="Proteomes" id="UP000789901">
    <property type="component" value="Unassembled WGS sequence"/>
</dbReference>
<dbReference type="InterPro" id="IPR020568">
    <property type="entry name" value="Ribosomal_Su5_D2-typ_SF"/>
</dbReference>
<comment type="caution">
    <text evidence="9">The sequence shown here is derived from an EMBL/GenBank/DDBJ whole genome shotgun (WGS) entry which is preliminary data.</text>
</comment>
<dbReference type="InterPro" id="IPR000851">
    <property type="entry name" value="Ribosomal_uS5"/>
</dbReference>
<evidence type="ECO:0000256" key="2">
    <source>
        <dbReference type="ARBA" id="ARBA00022980"/>
    </source>
</evidence>
<dbReference type="Gene3D" id="3.30.230.10">
    <property type="match status" value="1"/>
</dbReference>
<dbReference type="EMBL" id="CAJVQB010021601">
    <property type="protein sequence ID" value="CAG8797526.1"/>
    <property type="molecule type" value="Genomic_DNA"/>
</dbReference>
<keyword evidence="2 4" id="KW-0689">Ribosomal protein</keyword>
<accession>A0ABN7VSV8</accession>
<dbReference type="InterPro" id="IPR013810">
    <property type="entry name" value="Ribosomal_uS5_N"/>
</dbReference>